<evidence type="ECO:0000259" key="2">
    <source>
        <dbReference type="PROSITE" id="PS50042"/>
    </source>
</evidence>
<reference evidence="3 4" key="1">
    <citation type="submission" date="2016-02" db="EMBL/GenBank/DDBJ databases">
        <title>Genome analysis of coral dinoflagellate symbionts highlights evolutionary adaptations to a symbiotic lifestyle.</title>
        <authorList>
            <person name="Aranda M."/>
            <person name="Li Y."/>
            <person name="Liew Y.J."/>
            <person name="Baumgarten S."/>
            <person name="Simakov O."/>
            <person name="Wilson M."/>
            <person name="Piel J."/>
            <person name="Ashoor H."/>
            <person name="Bougouffa S."/>
            <person name="Bajic V.B."/>
            <person name="Ryu T."/>
            <person name="Ravasi T."/>
            <person name="Bayer T."/>
            <person name="Micklem G."/>
            <person name="Kim H."/>
            <person name="Bhak J."/>
            <person name="Lajeunesse T.C."/>
            <person name="Voolstra C.R."/>
        </authorList>
    </citation>
    <scope>NUCLEOTIDE SEQUENCE [LARGE SCALE GENOMIC DNA]</scope>
    <source>
        <strain evidence="3 4">CCMP2467</strain>
    </source>
</reference>
<feature type="transmembrane region" description="Helical" evidence="1">
    <location>
        <begin position="97"/>
        <end position="117"/>
    </location>
</feature>
<keyword evidence="1" id="KW-0472">Membrane</keyword>
<keyword evidence="4" id="KW-1185">Reference proteome</keyword>
<proteinExistence type="predicted"/>
<feature type="domain" description="Cyclic nucleotide-binding" evidence="2">
    <location>
        <begin position="416"/>
        <end position="459"/>
    </location>
</feature>
<name>A0A1Q9DPB4_SYMMI</name>
<evidence type="ECO:0000313" key="3">
    <source>
        <dbReference type="EMBL" id="OLP97010.1"/>
    </source>
</evidence>
<evidence type="ECO:0000256" key="1">
    <source>
        <dbReference type="SAM" id="Phobius"/>
    </source>
</evidence>
<dbReference type="Proteomes" id="UP000186817">
    <property type="component" value="Unassembled WGS sequence"/>
</dbReference>
<dbReference type="PANTHER" id="PTHR24567:SF26">
    <property type="entry name" value="REGULATORY PROTEIN YEIL"/>
    <property type="match status" value="1"/>
</dbReference>
<dbReference type="AlphaFoldDB" id="A0A1Q9DPB4"/>
<dbReference type="PROSITE" id="PS50042">
    <property type="entry name" value="CNMP_BINDING_3"/>
    <property type="match status" value="2"/>
</dbReference>
<feature type="transmembrane region" description="Helical" evidence="1">
    <location>
        <begin position="60"/>
        <end position="77"/>
    </location>
</feature>
<dbReference type="InterPro" id="IPR050397">
    <property type="entry name" value="Env_Response_Regulators"/>
</dbReference>
<comment type="caution">
    <text evidence="3">The sequence shown here is derived from an EMBL/GenBank/DDBJ whole genome shotgun (WGS) entry which is preliminary data.</text>
</comment>
<organism evidence="3 4">
    <name type="scientific">Symbiodinium microadriaticum</name>
    <name type="common">Dinoflagellate</name>
    <name type="synonym">Zooxanthella microadriatica</name>
    <dbReference type="NCBI Taxonomy" id="2951"/>
    <lineage>
        <taxon>Eukaryota</taxon>
        <taxon>Sar</taxon>
        <taxon>Alveolata</taxon>
        <taxon>Dinophyceae</taxon>
        <taxon>Suessiales</taxon>
        <taxon>Symbiodiniaceae</taxon>
        <taxon>Symbiodinium</taxon>
    </lineage>
</organism>
<sequence>MASLSSIWSEKQAGDDSAKVANAGKALAAVYTSVAVLCVLTMIARLLTARFYGLPFNPRHALFLLLLLLLFVVRIVSDLWELGDGRLVAAGSKTWMYNLLSTGPVIVFLTIFLVLLYHLTCVLHSISLAKESLEEAYYRSVAVGLGSMERSSFADHVVVRGLCGRCRGKAFLTYFGCFMVTTAITLWVLFVVGYVATLLVKATRQRTCVSNLSMRNVLQAGEAGKGGAQVSFYRCEGGSSLQAPGDECEDQRSKRELKRCLGREARLIRRHPFFADTSKDFREEVVQAVRPYNVDAIEPGISRKADSLSDALFDPLPAIVTNQARSTPIMLFHLDAVEVKRHEMGVVEILPLDQVLYNQTTLSSDLHDSFIPGVAGQDVAFQLVEQKRPSADLCLLRADDLERLSQRFHMRCYPKLFCNVSQEFMSTFADLMQVRVHAAGQTICAEGDPGNFGFYLHSGADMMDFATGHGGARQDLPGPVTWNPPRCDAMSTEAESDCVAWVLQIKDSEELRVKFPRESGLFDRISIRSRGSRIGMLAVMEPPTRNAPPETAEPTQQDASAWAECIIEECDTEGCRRMENWVFRKEHATDYQAFLNVRNVKPQGFLPYHGQTQYNTTVLCKERSVDVSLSCAECVRLIIGGPYGARGVAVAAFPSQDSVLPCLELSKPLPITKPQSGERWDGNQEKPRQTAFCNVLNLGMCPEAGSALFSVSHVSEHGNLRWDEVSWISPENGRHLQLLSPHMDGMQLSSIRHHSAFIDAEMLSSSPADVLPRENMWCEGSVGYIREAALEADTVCDIRALSRKALLAVLDKFPEEEERMMAIVEAASLALEQASAGEGGFSQDFIRMLVDNMYEQPYMVNQVILQQGMLGTHFVVLVHGIVEIEANGMVVATVSAPGIFGERGFLVSGSRSGATVRCTTVAECMMLPVDGPSTPVTCHYIGISSPS</sequence>
<dbReference type="InterPro" id="IPR000595">
    <property type="entry name" value="cNMP-bd_dom"/>
</dbReference>
<dbReference type="GO" id="GO:0005829">
    <property type="term" value="C:cytosol"/>
    <property type="evidence" value="ECO:0007669"/>
    <property type="project" value="TreeGrafter"/>
</dbReference>
<dbReference type="EMBL" id="LSRX01000449">
    <property type="protein sequence ID" value="OLP97010.1"/>
    <property type="molecule type" value="Genomic_DNA"/>
</dbReference>
<dbReference type="OrthoDB" id="437375at2759"/>
<dbReference type="PANTHER" id="PTHR24567">
    <property type="entry name" value="CRP FAMILY TRANSCRIPTIONAL REGULATORY PROTEIN"/>
    <property type="match status" value="1"/>
</dbReference>
<dbReference type="SUPFAM" id="SSF51206">
    <property type="entry name" value="cAMP-binding domain-like"/>
    <property type="match status" value="2"/>
</dbReference>
<dbReference type="GO" id="GO:0003700">
    <property type="term" value="F:DNA-binding transcription factor activity"/>
    <property type="evidence" value="ECO:0007669"/>
    <property type="project" value="TreeGrafter"/>
</dbReference>
<feature type="domain" description="Cyclic nucleotide-binding" evidence="2">
    <location>
        <begin position="849"/>
        <end position="927"/>
    </location>
</feature>
<protein>
    <recommendedName>
        <fullName evidence="2">Cyclic nucleotide-binding domain-containing protein</fullName>
    </recommendedName>
</protein>
<dbReference type="InterPro" id="IPR018490">
    <property type="entry name" value="cNMP-bd_dom_sf"/>
</dbReference>
<accession>A0A1Q9DPB4</accession>
<evidence type="ECO:0000313" key="4">
    <source>
        <dbReference type="Proteomes" id="UP000186817"/>
    </source>
</evidence>
<dbReference type="InterPro" id="IPR014710">
    <property type="entry name" value="RmlC-like_jellyroll"/>
</dbReference>
<dbReference type="CDD" id="cd00038">
    <property type="entry name" value="CAP_ED"/>
    <property type="match status" value="1"/>
</dbReference>
<dbReference type="Pfam" id="PF00027">
    <property type="entry name" value="cNMP_binding"/>
    <property type="match status" value="1"/>
</dbReference>
<keyword evidence="1" id="KW-1133">Transmembrane helix</keyword>
<feature type="transmembrane region" description="Helical" evidence="1">
    <location>
        <begin position="171"/>
        <end position="196"/>
    </location>
</feature>
<feature type="transmembrane region" description="Helical" evidence="1">
    <location>
        <begin position="26"/>
        <end position="48"/>
    </location>
</feature>
<gene>
    <name evidence="3" type="ORF">AK812_SmicGene20740</name>
</gene>
<keyword evidence="1" id="KW-0812">Transmembrane</keyword>
<dbReference type="Gene3D" id="2.60.120.10">
    <property type="entry name" value="Jelly Rolls"/>
    <property type="match status" value="2"/>
</dbReference>